<dbReference type="AlphaFoldDB" id="Q84PR5"/>
<accession>Q84PR5</accession>
<proteinExistence type="predicted"/>
<name>Q84PR5_ORYSJ</name>
<protein>
    <submittedName>
        <fullName evidence="1">Uncharacterized protein</fullName>
    </submittedName>
</protein>
<evidence type="ECO:0000313" key="1">
    <source>
        <dbReference type="EMBL" id="BAC65977.1"/>
    </source>
</evidence>
<evidence type="ECO:0000313" key="2">
    <source>
        <dbReference type="Proteomes" id="UP000000763"/>
    </source>
</evidence>
<gene>
    <name evidence="1" type="primary">P0404G11.131</name>
</gene>
<reference evidence="2" key="1">
    <citation type="journal article" date="2005" name="Nature">
        <title>The map-based sequence of the rice genome.</title>
        <authorList>
            <consortium name="International rice genome sequencing project (IRGSP)"/>
            <person name="Matsumoto T."/>
            <person name="Wu J."/>
            <person name="Kanamori H."/>
            <person name="Katayose Y."/>
            <person name="Fujisawa M."/>
            <person name="Namiki N."/>
            <person name="Mizuno H."/>
            <person name="Yamamoto K."/>
            <person name="Antonio B.A."/>
            <person name="Baba T."/>
            <person name="Sakata K."/>
            <person name="Nagamura Y."/>
            <person name="Aoki H."/>
            <person name="Arikawa K."/>
            <person name="Arita K."/>
            <person name="Bito T."/>
            <person name="Chiden Y."/>
            <person name="Fujitsuka N."/>
            <person name="Fukunaka R."/>
            <person name="Hamada M."/>
            <person name="Harada C."/>
            <person name="Hayashi A."/>
            <person name="Hijishita S."/>
            <person name="Honda M."/>
            <person name="Hosokawa S."/>
            <person name="Ichikawa Y."/>
            <person name="Idonuma A."/>
            <person name="Iijima M."/>
            <person name="Ikeda M."/>
            <person name="Ikeno M."/>
            <person name="Ito K."/>
            <person name="Ito S."/>
            <person name="Ito T."/>
            <person name="Ito Y."/>
            <person name="Ito Y."/>
            <person name="Iwabuchi A."/>
            <person name="Kamiya K."/>
            <person name="Karasawa W."/>
            <person name="Kurita K."/>
            <person name="Katagiri S."/>
            <person name="Kikuta A."/>
            <person name="Kobayashi H."/>
            <person name="Kobayashi N."/>
            <person name="Machita K."/>
            <person name="Maehara T."/>
            <person name="Masukawa M."/>
            <person name="Mizubayashi T."/>
            <person name="Mukai Y."/>
            <person name="Nagasaki H."/>
            <person name="Nagata Y."/>
            <person name="Naito S."/>
            <person name="Nakashima M."/>
            <person name="Nakama Y."/>
            <person name="Nakamichi Y."/>
            <person name="Nakamura M."/>
            <person name="Meguro A."/>
            <person name="Negishi M."/>
            <person name="Ohta I."/>
            <person name="Ohta T."/>
            <person name="Okamoto M."/>
            <person name="Ono N."/>
            <person name="Saji S."/>
            <person name="Sakaguchi M."/>
            <person name="Sakai K."/>
            <person name="Shibata M."/>
            <person name="Shimokawa T."/>
            <person name="Song J."/>
            <person name="Takazaki Y."/>
            <person name="Terasawa K."/>
            <person name="Tsugane M."/>
            <person name="Tsuji K."/>
            <person name="Ueda S."/>
            <person name="Waki K."/>
            <person name="Yamagata H."/>
            <person name="Yamamoto M."/>
            <person name="Yamamoto S."/>
            <person name="Yamane H."/>
            <person name="Yoshiki S."/>
            <person name="Yoshihara R."/>
            <person name="Yukawa K."/>
            <person name="Zhong H."/>
            <person name="Yano M."/>
            <person name="Yuan Q."/>
            <person name="Ouyang S."/>
            <person name="Liu J."/>
            <person name="Jones K.M."/>
            <person name="Gansberger K."/>
            <person name="Moffat K."/>
            <person name="Hill J."/>
            <person name="Bera J."/>
            <person name="Fadrosh D."/>
            <person name="Jin S."/>
            <person name="Johri S."/>
            <person name="Kim M."/>
            <person name="Overton L."/>
            <person name="Reardon M."/>
            <person name="Tsitrin T."/>
            <person name="Vuong H."/>
            <person name="Weaver B."/>
            <person name="Ciecko A."/>
            <person name="Tallon L."/>
            <person name="Jackson J."/>
            <person name="Pai G."/>
            <person name="Aken S.V."/>
            <person name="Utterback T."/>
            <person name="Reidmuller S."/>
            <person name="Feldblyum T."/>
            <person name="Hsiao J."/>
            <person name="Zismann V."/>
            <person name="Iobst S."/>
            <person name="de Vazeille A.R."/>
            <person name="Buell C.R."/>
            <person name="Ying K."/>
            <person name="Li Y."/>
            <person name="Lu T."/>
            <person name="Huang Y."/>
            <person name="Zhao Q."/>
            <person name="Feng Q."/>
            <person name="Zhang L."/>
            <person name="Zhu J."/>
            <person name="Weng Q."/>
            <person name="Mu J."/>
            <person name="Lu Y."/>
            <person name="Fan D."/>
            <person name="Liu Y."/>
            <person name="Guan J."/>
            <person name="Zhang Y."/>
            <person name="Yu S."/>
            <person name="Liu X."/>
            <person name="Zhang Y."/>
            <person name="Hong G."/>
            <person name="Han B."/>
            <person name="Choisne N."/>
            <person name="Demange N."/>
            <person name="Orjeda G."/>
            <person name="Samain S."/>
            <person name="Cattolico L."/>
            <person name="Pelletier E."/>
            <person name="Couloux A."/>
            <person name="Segurens B."/>
            <person name="Wincker P."/>
            <person name="D'Hont A."/>
            <person name="Scarpelli C."/>
            <person name="Weissenbach J."/>
            <person name="Salanoubat M."/>
            <person name="Quetier F."/>
            <person name="Yu Y."/>
            <person name="Kim H.R."/>
            <person name="Rambo T."/>
            <person name="Currie J."/>
            <person name="Collura K."/>
            <person name="Luo M."/>
            <person name="Yang T."/>
            <person name="Ammiraju J.S.S."/>
            <person name="Engler F."/>
            <person name="Soderlund C."/>
            <person name="Wing R.A."/>
            <person name="Palmer L.E."/>
            <person name="de la Bastide M."/>
            <person name="Spiegel L."/>
            <person name="Nascimento L."/>
            <person name="Zutavern T."/>
            <person name="O'Shaughnessy A."/>
            <person name="Dike S."/>
            <person name="Dedhia N."/>
            <person name="Preston R."/>
            <person name="Balija V."/>
            <person name="McCombie W.R."/>
            <person name="Chow T."/>
            <person name="Chen H."/>
            <person name="Chung M."/>
            <person name="Chen C."/>
            <person name="Shaw J."/>
            <person name="Wu H."/>
            <person name="Hsiao K."/>
            <person name="Chao Y."/>
            <person name="Chu M."/>
            <person name="Cheng C."/>
            <person name="Hour A."/>
            <person name="Lee P."/>
            <person name="Lin S."/>
            <person name="Lin Y."/>
            <person name="Liou J."/>
            <person name="Liu S."/>
            <person name="Hsing Y."/>
            <person name="Raghuvanshi S."/>
            <person name="Mohanty A."/>
            <person name="Bharti A.K."/>
            <person name="Gaur A."/>
            <person name="Gupta V."/>
            <person name="Kumar D."/>
            <person name="Ravi V."/>
            <person name="Vij S."/>
            <person name="Kapur A."/>
            <person name="Khurana P."/>
            <person name="Khurana P."/>
            <person name="Khurana J.P."/>
            <person name="Tyagi A.K."/>
            <person name="Gaikwad K."/>
            <person name="Singh A."/>
            <person name="Dalal V."/>
            <person name="Srivastava S."/>
            <person name="Dixit A."/>
            <person name="Pal A.K."/>
            <person name="Ghazi I.A."/>
            <person name="Yadav M."/>
            <person name="Pandit A."/>
            <person name="Bhargava A."/>
            <person name="Sureshbabu K."/>
            <person name="Batra K."/>
            <person name="Sharma T.R."/>
            <person name="Mohapatra T."/>
            <person name="Singh N.K."/>
            <person name="Messing J."/>
            <person name="Nelson A.B."/>
            <person name="Fuks G."/>
            <person name="Kavchok S."/>
            <person name="Keizer G."/>
            <person name="Linton E."/>
            <person name="Llaca V."/>
            <person name="Song R."/>
            <person name="Tanyolac B."/>
            <person name="Young S."/>
            <person name="Ho-Il K."/>
            <person name="Hahn J.H."/>
            <person name="Sangsakoo G."/>
            <person name="Vanavichit A."/>
            <person name="de Mattos Luiz.A.T."/>
            <person name="Zimmer P.D."/>
            <person name="Malone G."/>
            <person name="Dellagostin O."/>
            <person name="de Oliveira A.C."/>
            <person name="Bevan M."/>
            <person name="Bancroft I."/>
            <person name="Minx P."/>
            <person name="Cordum H."/>
            <person name="Wilson R."/>
            <person name="Cheng Z."/>
            <person name="Jin W."/>
            <person name="Jiang J."/>
            <person name="Leong S.A."/>
            <person name="Iwama H."/>
            <person name="Gojobori T."/>
            <person name="Itoh T."/>
            <person name="Niimura Y."/>
            <person name="Fujii Y."/>
            <person name="Habara T."/>
            <person name="Sakai H."/>
            <person name="Sato Y."/>
            <person name="Wilson G."/>
            <person name="Kumar K."/>
            <person name="McCouch S."/>
            <person name="Juretic N."/>
            <person name="Hoen D."/>
            <person name="Wright S."/>
            <person name="Bruskiewich R."/>
            <person name="Bureau T."/>
            <person name="Miyao A."/>
            <person name="Hirochika H."/>
            <person name="Nishikawa T."/>
            <person name="Kadowaki K."/>
            <person name="Sugiura M."/>
            <person name="Burr B."/>
            <person name="Sasaki T."/>
        </authorList>
    </citation>
    <scope>NUCLEOTIDE SEQUENCE [LARGE SCALE GENOMIC DNA]</scope>
    <source>
        <strain evidence="2">cv. Nipponbare</strain>
    </source>
</reference>
<organism evidence="1 2">
    <name type="scientific">Oryza sativa subsp. japonica</name>
    <name type="common">Rice</name>
    <dbReference type="NCBI Taxonomy" id="39947"/>
    <lineage>
        <taxon>Eukaryota</taxon>
        <taxon>Viridiplantae</taxon>
        <taxon>Streptophyta</taxon>
        <taxon>Embryophyta</taxon>
        <taxon>Tracheophyta</taxon>
        <taxon>Spermatophyta</taxon>
        <taxon>Magnoliopsida</taxon>
        <taxon>Liliopsida</taxon>
        <taxon>Poales</taxon>
        <taxon>Poaceae</taxon>
        <taxon>BOP clade</taxon>
        <taxon>Oryzoideae</taxon>
        <taxon>Oryzeae</taxon>
        <taxon>Oryzinae</taxon>
        <taxon>Oryza</taxon>
        <taxon>Oryza sativa</taxon>
    </lineage>
</organism>
<sequence length="132" mass="13747">MRSLSLGAESAERFAILTTFTESAAEAVALVAFAGLVAQLVAGLVVQPAKSEVSVEPAAAVLDQQQVEAAETWQQLDLASADSQPAHYAVAALSLTTEGSPAGLVPMLTEQVRESMPAPSAELMVRWGKLPE</sequence>
<dbReference type="Proteomes" id="UP000000763">
    <property type="component" value="Chromosome 7"/>
</dbReference>
<reference evidence="2" key="2">
    <citation type="journal article" date="2008" name="Nucleic Acids Res.">
        <title>The rice annotation project database (RAP-DB): 2008 update.</title>
        <authorList>
            <consortium name="The rice annotation project (RAP)"/>
        </authorList>
    </citation>
    <scope>GENOME REANNOTATION</scope>
    <source>
        <strain evidence="2">cv. Nipponbare</strain>
    </source>
</reference>
<dbReference type="EMBL" id="AP005448">
    <property type="protein sequence ID" value="BAC65977.1"/>
    <property type="molecule type" value="Genomic_DNA"/>
</dbReference>